<dbReference type="OrthoDB" id="5596972at2759"/>
<name>A0A9P6IT56_9FUNG</name>
<evidence type="ECO:0000256" key="1">
    <source>
        <dbReference type="SAM" id="MobiDB-lite"/>
    </source>
</evidence>
<sequence length="549" mass="59632">MNPLERPASSASMSLPMPSDTLPTHHHQIRQQHEHEQDHYHDHLHQLDPPYDLEYHHYPRSSCELSNNRARSAMSMRQQEDDYALYNVDSSDHRSNRPQLFERYTDDNLMMYRSRESSSLHRDDSKSTRSAYTTHLSHPEYMGSRTQPRDEVSGTGLGGDEATLGTTGALGWFNASPVLDAIVNWIEGPGNRPAIKKHDKPNPILDIPFQFFALLTFPEPDPRAGNKMSLAMVRETAFVQQRRRTLLILTAYTFLVRYCSFDFFLVLLFASNCGLLFLMKNSGRMNVNMAKRAVNQRVGWAKQWAGGLAGGLTGGLTGGFFKKVNIQESGAQQQQNGTGLNVSPTKSSPGTSVMQAESIRGGVAPSIAGEKLENTQEESTQVKRRGLFGKKKSTNTITTTSAAVGSSSTTVTQNGSGPSTTVTQNGSGPSTTVTQNGSGPSTLPLLDSGHGGDEASVMAGRTQKRGFFKRSTSRSATAPPGTIANVANHILARSITVSTSITAGLSSQANLKTQQNAVVAATNVSQTQSSPQLQLVPPRSPSPSATRKE</sequence>
<feature type="compositionally biased region" description="Polar residues" evidence="1">
    <location>
        <begin position="413"/>
        <end position="441"/>
    </location>
</feature>
<evidence type="ECO:0000256" key="2">
    <source>
        <dbReference type="SAM" id="Phobius"/>
    </source>
</evidence>
<keyword evidence="4" id="KW-1185">Reference proteome</keyword>
<keyword evidence="2" id="KW-0812">Transmembrane</keyword>
<dbReference type="EMBL" id="JAAAHW010007761">
    <property type="protein sequence ID" value="KAF9946428.1"/>
    <property type="molecule type" value="Genomic_DNA"/>
</dbReference>
<feature type="compositionally biased region" description="Basic and acidic residues" evidence="1">
    <location>
        <begin position="31"/>
        <end position="46"/>
    </location>
</feature>
<keyword evidence="2" id="KW-0472">Membrane</keyword>
<feature type="compositionally biased region" description="Basic and acidic residues" evidence="1">
    <location>
        <begin position="115"/>
        <end position="127"/>
    </location>
</feature>
<reference evidence="3" key="1">
    <citation type="journal article" date="2020" name="Fungal Divers.">
        <title>Resolving the Mortierellaceae phylogeny through synthesis of multi-gene phylogenetics and phylogenomics.</title>
        <authorList>
            <person name="Vandepol N."/>
            <person name="Liber J."/>
            <person name="Desiro A."/>
            <person name="Na H."/>
            <person name="Kennedy M."/>
            <person name="Barry K."/>
            <person name="Grigoriev I.V."/>
            <person name="Miller A.N."/>
            <person name="O'Donnell K."/>
            <person name="Stajich J.E."/>
            <person name="Bonito G."/>
        </authorList>
    </citation>
    <scope>NUCLEOTIDE SEQUENCE</scope>
    <source>
        <strain evidence="3">MES-2147</strain>
    </source>
</reference>
<accession>A0A9P6IT56</accession>
<feature type="non-terminal residue" evidence="3">
    <location>
        <position position="1"/>
    </location>
</feature>
<comment type="caution">
    <text evidence="3">The sequence shown here is derived from an EMBL/GenBank/DDBJ whole genome shotgun (WGS) entry which is preliminary data.</text>
</comment>
<proteinExistence type="predicted"/>
<evidence type="ECO:0000313" key="4">
    <source>
        <dbReference type="Proteomes" id="UP000749646"/>
    </source>
</evidence>
<organism evidence="3 4">
    <name type="scientific">Modicella reniformis</name>
    <dbReference type="NCBI Taxonomy" id="1440133"/>
    <lineage>
        <taxon>Eukaryota</taxon>
        <taxon>Fungi</taxon>
        <taxon>Fungi incertae sedis</taxon>
        <taxon>Mucoromycota</taxon>
        <taxon>Mortierellomycotina</taxon>
        <taxon>Mortierellomycetes</taxon>
        <taxon>Mortierellales</taxon>
        <taxon>Mortierellaceae</taxon>
        <taxon>Modicella</taxon>
    </lineage>
</organism>
<gene>
    <name evidence="3" type="ORF">BGZ65_009715</name>
</gene>
<keyword evidence="2" id="KW-1133">Transmembrane helix</keyword>
<feature type="region of interest" description="Disordered" evidence="1">
    <location>
        <begin position="331"/>
        <end position="456"/>
    </location>
</feature>
<dbReference type="Proteomes" id="UP000749646">
    <property type="component" value="Unassembled WGS sequence"/>
</dbReference>
<feature type="region of interest" description="Disordered" evidence="1">
    <location>
        <begin position="115"/>
        <end position="160"/>
    </location>
</feature>
<feature type="compositionally biased region" description="Polar residues" evidence="1">
    <location>
        <begin position="331"/>
        <end position="355"/>
    </location>
</feature>
<feature type="compositionally biased region" description="Low complexity" evidence="1">
    <location>
        <begin position="7"/>
        <end position="19"/>
    </location>
</feature>
<protein>
    <submittedName>
        <fullName evidence="3">Uncharacterized protein</fullName>
    </submittedName>
</protein>
<evidence type="ECO:0000313" key="3">
    <source>
        <dbReference type="EMBL" id="KAF9946428.1"/>
    </source>
</evidence>
<feature type="compositionally biased region" description="Basic residues" evidence="1">
    <location>
        <begin position="382"/>
        <end position="393"/>
    </location>
</feature>
<feature type="compositionally biased region" description="Low complexity" evidence="1">
    <location>
        <begin position="394"/>
        <end position="412"/>
    </location>
</feature>
<feature type="region of interest" description="Disordered" evidence="1">
    <location>
        <begin position="1"/>
        <end position="48"/>
    </location>
</feature>
<feature type="compositionally biased region" description="Polar residues" evidence="1">
    <location>
        <begin position="522"/>
        <end position="533"/>
    </location>
</feature>
<feature type="region of interest" description="Disordered" evidence="1">
    <location>
        <begin position="522"/>
        <end position="549"/>
    </location>
</feature>
<feature type="transmembrane region" description="Helical" evidence="2">
    <location>
        <begin position="261"/>
        <end position="279"/>
    </location>
</feature>
<dbReference type="AlphaFoldDB" id="A0A9P6IT56"/>